<evidence type="ECO:0000256" key="2">
    <source>
        <dbReference type="SAM" id="SignalP"/>
    </source>
</evidence>
<feature type="signal peptide" evidence="2">
    <location>
        <begin position="1"/>
        <end position="29"/>
    </location>
</feature>
<dbReference type="GO" id="GO:0020037">
    <property type="term" value="F:heme binding"/>
    <property type="evidence" value="ECO:0007669"/>
    <property type="project" value="InterPro"/>
</dbReference>
<dbReference type="EMBL" id="DSOK01000427">
    <property type="protein sequence ID" value="HEN16886.1"/>
    <property type="molecule type" value="Genomic_DNA"/>
</dbReference>
<feature type="region of interest" description="Disordered" evidence="1">
    <location>
        <begin position="134"/>
        <end position="154"/>
    </location>
</feature>
<evidence type="ECO:0000259" key="5">
    <source>
        <dbReference type="Pfam" id="PF07635"/>
    </source>
</evidence>
<dbReference type="InterPro" id="IPR011429">
    <property type="entry name" value="Cyt_c_Planctomycete-type"/>
</dbReference>
<evidence type="ECO:0000313" key="6">
    <source>
        <dbReference type="EMBL" id="HEN16886.1"/>
    </source>
</evidence>
<feature type="domain" description="Cytochrome C Planctomycete-type" evidence="5">
    <location>
        <begin position="51"/>
        <end position="112"/>
    </location>
</feature>
<dbReference type="InterPro" id="IPR036909">
    <property type="entry name" value="Cyt_c-like_dom_sf"/>
</dbReference>
<proteinExistence type="predicted"/>
<dbReference type="PANTHER" id="PTHR35889">
    <property type="entry name" value="CYCLOINULO-OLIGOSACCHARIDE FRUCTANOTRANSFERASE-RELATED"/>
    <property type="match status" value="1"/>
</dbReference>
<accession>A0A7C2JZZ9</accession>
<dbReference type="AlphaFoldDB" id="A0A7C2JZZ9"/>
<comment type="caution">
    <text evidence="6">The sequence shown here is derived from an EMBL/GenBank/DDBJ whole genome shotgun (WGS) entry which is preliminary data.</text>
</comment>
<dbReference type="Pfam" id="PF07635">
    <property type="entry name" value="PSCyt1"/>
    <property type="match status" value="1"/>
</dbReference>
<evidence type="ECO:0000259" key="4">
    <source>
        <dbReference type="Pfam" id="PF07587"/>
    </source>
</evidence>
<name>A0A7C2JZZ9_9PLAN</name>
<dbReference type="InterPro" id="IPR022655">
    <property type="entry name" value="DUF1553"/>
</dbReference>
<dbReference type="InterPro" id="IPR011444">
    <property type="entry name" value="DUF1549"/>
</dbReference>
<reference evidence="6" key="1">
    <citation type="journal article" date="2020" name="mSystems">
        <title>Genome- and Community-Level Interaction Insights into Carbon Utilization and Element Cycling Functions of Hydrothermarchaeota in Hydrothermal Sediment.</title>
        <authorList>
            <person name="Zhou Z."/>
            <person name="Liu Y."/>
            <person name="Xu W."/>
            <person name="Pan J."/>
            <person name="Luo Z.H."/>
            <person name="Li M."/>
        </authorList>
    </citation>
    <scope>NUCLEOTIDE SEQUENCE [LARGE SCALE GENOMIC DNA]</scope>
    <source>
        <strain evidence="6">SpSt-339</strain>
    </source>
</reference>
<feature type="domain" description="DUF1549" evidence="3">
    <location>
        <begin position="200"/>
        <end position="408"/>
    </location>
</feature>
<dbReference type="PANTHER" id="PTHR35889:SF3">
    <property type="entry name" value="F-BOX DOMAIN-CONTAINING PROTEIN"/>
    <property type="match status" value="1"/>
</dbReference>
<dbReference type="Pfam" id="PF07583">
    <property type="entry name" value="PSCyt2"/>
    <property type="match status" value="1"/>
</dbReference>
<dbReference type="GO" id="GO:0009055">
    <property type="term" value="F:electron transfer activity"/>
    <property type="evidence" value="ECO:0007669"/>
    <property type="project" value="InterPro"/>
</dbReference>
<evidence type="ECO:0000256" key="1">
    <source>
        <dbReference type="SAM" id="MobiDB-lite"/>
    </source>
</evidence>
<evidence type="ECO:0000259" key="3">
    <source>
        <dbReference type="Pfam" id="PF07583"/>
    </source>
</evidence>
<keyword evidence="2" id="KW-0732">Signal</keyword>
<feature type="chain" id="PRO_5027617478" evidence="2">
    <location>
        <begin position="30"/>
        <end position="934"/>
    </location>
</feature>
<feature type="domain" description="DUF1553" evidence="4">
    <location>
        <begin position="591"/>
        <end position="853"/>
    </location>
</feature>
<gene>
    <name evidence="6" type="ORF">ENQ76_15600</name>
</gene>
<dbReference type="SUPFAM" id="SSF46626">
    <property type="entry name" value="Cytochrome c"/>
    <property type="match status" value="1"/>
</dbReference>
<dbReference type="Pfam" id="PF07587">
    <property type="entry name" value="PSD1"/>
    <property type="match status" value="1"/>
</dbReference>
<sequence length="934" mass="104423">MAGGYSPSWLRSLALAALAAMCRASVVVADEPVDAATLFRTRIRPLLAEKCLACHGQKPDDLKGAFDLRSRAALLKGGESGEPAVVPGQPDDSPLYRAITWQDPEVAMPPKENDRLTAEQVAWVREWIRRGAPWPEATNEKPAKPPTWSAADGVPVATSGGLSDEWTNRLYRPEDLWAYQPIRRPAVPTDVIDAARVANPLDAFLQSAQKKQGIARLAARADKPTWLRRATFDLTGLPPTPAEMAAFLADDSADAHRTVIRRLLASPHYGEQQARHWLDVVRYADTSGFSNDYERPNAWRYRDYVIRSFNADKPYDRFVIEQVAGDELDPHDPELQIAVGYLRMGPWEHTGMTVAAVTRQQYLDDVTHHIGVSLLGQGLRCASCHDHKFDPVPTRDYYRLQAVFAPVQFVEKPLAFLAVENTAGFEAALEPIRARIAEIDAKQAAIRQKSADAVAAYLAKHGVQSLDDLPPEKRPKADYLGGTFGLDNVDLSLRKVYNKQKDYLERELKRFEPYAFTVYSGPPNAYASPRPLYQMPKKLDGTVPVVHILTGGALESPADAVTPGVLSAMFGANELVQPTAWNTIPDEMTGRRLALAKWIASPENTLTARVIVNRVWQQHFGRGLVATPNNFGKMGARPSHPELLDWLATWFVEHGWSLKRLHELVLTSETYRLASQHPDHAAIARLDARNDLLAYFPARRLAAEELRDAMLAVSGELNPLAGGPGVFPELNWEVALQPRHIMGSVAPAYLPSRTPAERHRRTIYAFRYRTLPDPWLEVFNRPGSETSCERRDETTVTPQVFAQFNSEFAHGRAIAWADRLHRTDGSPETRIRQAWREALGRDIDADELTACLAHFESMLAHHRRHTPPRRTLPQRVQRGMVEELTGEMVHWEEDLSALEPFVPDIQPADVSAETRALAEICLVLLNSNEFLSVR</sequence>
<protein>
    <submittedName>
        <fullName evidence="6">DUF1553 domain-containing protein</fullName>
    </submittedName>
</protein>
<organism evidence="6">
    <name type="scientific">Schlesneria paludicola</name>
    <dbReference type="NCBI Taxonomy" id="360056"/>
    <lineage>
        <taxon>Bacteria</taxon>
        <taxon>Pseudomonadati</taxon>
        <taxon>Planctomycetota</taxon>
        <taxon>Planctomycetia</taxon>
        <taxon>Planctomycetales</taxon>
        <taxon>Planctomycetaceae</taxon>
        <taxon>Schlesneria</taxon>
    </lineage>
</organism>